<feature type="region of interest" description="Disordered" evidence="1">
    <location>
        <begin position="42"/>
        <end position="62"/>
    </location>
</feature>
<dbReference type="OrthoDB" id="48818at2759"/>
<name>K0SBW3_THAOC</name>
<proteinExistence type="predicted"/>
<gene>
    <name evidence="3" type="ORF">THAOC_16950</name>
</gene>
<dbReference type="eggNOG" id="ENOG502T968">
    <property type="taxonomic scope" value="Eukaryota"/>
</dbReference>
<dbReference type="Pfam" id="PF20710">
    <property type="entry name" value="DUF6824"/>
    <property type="match status" value="1"/>
</dbReference>
<reference evidence="3 4" key="1">
    <citation type="journal article" date="2012" name="Genome Biol.">
        <title>Genome and low-iron response of an oceanic diatom adapted to chronic iron limitation.</title>
        <authorList>
            <person name="Lommer M."/>
            <person name="Specht M."/>
            <person name="Roy A.S."/>
            <person name="Kraemer L."/>
            <person name="Andreson R."/>
            <person name="Gutowska M.A."/>
            <person name="Wolf J."/>
            <person name="Bergner S.V."/>
            <person name="Schilhabel M.B."/>
            <person name="Klostermeier U.C."/>
            <person name="Beiko R.G."/>
            <person name="Rosenstiel P."/>
            <person name="Hippler M."/>
            <person name="Laroche J."/>
        </authorList>
    </citation>
    <scope>NUCLEOTIDE SEQUENCE [LARGE SCALE GENOMIC DNA]</scope>
    <source>
        <strain evidence="3 4">CCMP1005</strain>
    </source>
</reference>
<sequence>MSTFATSHQAAQPQRSPSHTPSSESSSRDDIMAMISLQAASVRRTFEESDNKRRKNYNSSATAAAAHHMAAISRKRKFETSIAAVTTPLQRNTIFHSAIALCTRPEAKRSRPHGSARSPTSSSNNKIKFPSPGPKVLDGLVLRTGGSSVIQLNYNDVICGKGKTTANLVGNQRFNVWLDLHKESFAKSLNNEDRRRCAEKIVHAIHQSVPSGRFLSLDFLTGVWRDVGNERGVDIVMDALETGVLMDCDRLQLARVPRVRTLYPRVA</sequence>
<evidence type="ECO:0000256" key="1">
    <source>
        <dbReference type="SAM" id="MobiDB-lite"/>
    </source>
</evidence>
<comment type="caution">
    <text evidence="3">The sequence shown here is derived from an EMBL/GenBank/DDBJ whole genome shotgun (WGS) entry which is preliminary data.</text>
</comment>
<dbReference type="OMA" id="IATHMAQ"/>
<feature type="domain" description="DUF6824" evidence="2">
    <location>
        <begin position="156"/>
        <end position="240"/>
    </location>
</feature>
<evidence type="ECO:0000313" key="4">
    <source>
        <dbReference type="Proteomes" id="UP000266841"/>
    </source>
</evidence>
<feature type="region of interest" description="Disordered" evidence="1">
    <location>
        <begin position="1"/>
        <end position="28"/>
    </location>
</feature>
<dbReference type="EMBL" id="AGNL01018883">
    <property type="protein sequence ID" value="EJK62439.1"/>
    <property type="molecule type" value="Genomic_DNA"/>
</dbReference>
<protein>
    <recommendedName>
        <fullName evidence="2">DUF6824 domain-containing protein</fullName>
    </recommendedName>
</protein>
<evidence type="ECO:0000259" key="2">
    <source>
        <dbReference type="Pfam" id="PF20710"/>
    </source>
</evidence>
<accession>K0SBW3</accession>
<feature type="compositionally biased region" description="Polar residues" evidence="1">
    <location>
        <begin position="1"/>
        <end position="15"/>
    </location>
</feature>
<feature type="compositionally biased region" description="Polar residues" evidence="1">
    <location>
        <begin position="117"/>
        <end position="126"/>
    </location>
</feature>
<keyword evidence="4" id="KW-1185">Reference proteome</keyword>
<organism evidence="3 4">
    <name type="scientific">Thalassiosira oceanica</name>
    <name type="common">Marine diatom</name>
    <dbReference type="NCBI Taxonomy" id="159749"/>
    <lineage>
        <taxon>Eukaryota</taxon>
        <taxon>Sar</taxon>
        <taxon>Stramenopiles</taxon>
        <taxon>Ochrophyta</taxon>
        <taxon>Bacillariophyta</taxon>
        <taxon>Coscinodiscophyceae</taxon>
        <taxon>Thalassiosirophycidae</taxon>
        <taxon>Thalassiosirales</taxon>
        <taxon>Thalassiosiraceae</taxon>
        <taxon>Thalassiosira</taxon>
    </lineage>
</organism>
<dbReference type="Proteomes" id="UP000266841">
    <property type="component" value="Unassembled WGS sequence"/>
</dbReference>
<feature type="compositionally biased region" description="Low complexity" evidence="1">
    <location>
        <begin position="16"/>
        <end position="25"/>
    </location>
</feature>
<dbReference type="AlphaFoldDB" id="K0SBW3"/>
<evidence type="ECO:0000313" key="3">
    <source>
        <dbReference type="EMBL" id="EJK62439.1"/>
    </source>
</evidence>
<dbReference type="InterPro" id="IPR049227">
    <property type="entry name" value="DUF6824"/>
</dbReference>
<feature type="region of interest" description="Disordered" evidence="1">
    <location>
        <begin position="105"/>
        <end position="131"/>
    </location>
</feature>